<sequence>MLNPNGFGGALILLATKWALAAPRGGQVAARPKCCFTTIIRKSICVRIAVHHEARRAPKSQEIWRCPQHRVTNPKRLRQRRSGSCERVLLSVLLPFVVGLVEALSNGVPLQPPQLPTDFSGSSRATGGGGIL</sequence>
<dbReference type="Proteomes" id="UP000283634">
    <property type="component" value="Unassembled WGS sequence"/>
</dbReference>
<evidence type="ECO:0000256" key="1">
    <source>
        <dbReference type="SAM" id="SignalP"/>
    </source>
</evidence>
<dbReference type="RefSeq" id="XP_029233136.1">
    <property type="nucleotide sequence ID" value="XM_029387014.1"/>
</dbReference>
<accession>A0A422MPJ3</accession>
<proteinExistence type="predicted"/>
<protein>
    <recommendedName>
        <fullName evidence="4">Secreted protein</fullName>
    </recommendedName>
</protein>
<gene>
    <name evidence="2" type="ORF">TraAM80_10392</name>
</gene>
<keyword evidence="3" id="KW-1185">Reference proteome</keyword>
<evidence type="ECO:0000313" key="2">
    <source>
        <dbReference type="EMBL" id="RNE95122.1"/>
    </source>
</evidence>
<feature type="signal peptide" evidence="1">
    <location>
        <begin position="1"/>
        <end position="21"/>
    </location>
</feature>
<dbReference type="EMBL" id="MKGL01000944">
    <property type="protein sequence ID" value="RNE95122.1"/>
    <property type="molecule type" value="Genomic_DNA"/>
</dbReference>
<name>A0A422MPJ3_TRYRA</name>
<dbReference type="GeneID" id="40334325"/>
<keyword evidence="1" id="KW-0732">Signal</keyword>
<comment type="caution">
    <text evidence="2">The sequence shown here is derived from an EMBL/GenBank/DDBJ whole genome shotgun (WGS) entry which is preliminary data.</text>
</comment>
<reference evidence="2 3" key="1">
    <citation type="journal article" date="2018" name="BMC Genomics">
        <title>Genomic comparison of Trypanosoma conorhini and Trypanosoma rangeli to Trypanosoma cruzi strains of high and low virulence.</title>
        <authorList>
            <person name="Bradwell K.R."/>
            <person name="Koparde V.N."/>
            <person name="Matveyev A.V."/>
            <person name="Serrano M.G."/>
            <person name="Alves J.M."/>
            <person name="Parikh H."/>
            <person name="Huang B."/>
            <person name="Lee V."/>
            <person name="Espinosa-Alvarez O."/>
            <person name="Ortiz P.A."/>
            <person name="Costa-Martins A.G."/>
            <person name="Teixeira M.M."/>
            <person name="Buck G.A."/>
        </authorList>
    </citation>
    <scope>NUCLEOTIDE SEQUENCE [LARGE SCALE GENOMIC DNA]</scope>
    <source>
        <strain evidence="2 3">AM80</strain>
    </source>
</reference>
<organism evidence="2 3">
    <name type="scientific">Trypanosoma rangeli</name>
    <dbReference type="NCBI Taxonomy" id="5698"/>
    <lineage>
        <taxon>Eukaryota</taxon>
        <taxon>Discoba</taxon>
        <taxon>Euglenozoa</taxon>
        <taxon>Kinetoplastea</taxon>
        <taxon>Metakinetoplastina</taxon>
        <taxon>Trypanosomatida</taxon>
        <taxon>Trypanosomatidae</taxon>
        <taxon>Trypanosoma</taxon>
        <taxon>Herpetosoma</taxon>
    </lineage>
</organism>
<evidence type="ECO:0000313" key="3">
    <source>
        <dbReference type="Proteomes" id="UP000283634"/>
    </source>
</evidence>
<evidence type="ECO:0008006" key="4">
    <source>
        <dbReference type="Google" id="ProtNLM"/>
    </source>
</evidence>
<feature type="chain" id="PRO_5019469137" description="Secreted protein" evidence="1">
    <location>
        <begin position="22"/>
        <end position="132"/>
    </location>
</feature>
<dbReference type="AlphaFoldDB" id="A0A422MPJ3"/>